<sequence length="92" mass="10418">MVADAVKSSFPTSRLGRIINFEELPYTEQRYQSLLTVIELIRMAEGGELEEMLRQIRSAKSVHDFLDSVDEAALLLPLNDISRSNGRGHNEQ</sequence>
<evidence type="ECO:0000313" key="2">
    <source>
        <dbReference type="Proteomes" id="UP000245910"/>
    </source>
</evidence>
<reference evidence="2" key="1">
    <citation type="submission" date="2014-10" db="EMBL/GenBank/DDBJ databases">
        <authorList>
            <person name="King R."/>
        </authorList>
    </citation>
    <scope>NUCLEOTIDE SEQUENCE [LARGE SCALE GENOMIC DNA]</scope>
    <source>
        <strain evidence="2">A3/5</strain>
    </source>
</reference>
<dbReference type="Proteomes" id="UP000245910">
    <property type="component" value="Chromosome IIII"/>
</dbReference>
<protein>
    <submittedName>
        <fullName evidence="1">Uncharacterized protein</fullName>
    </submittedName>
</protein>
<keyword evidence="2" id="KW-1185">Reference proteome</keyword>
<organism evidence="1 2">
    <name type="scientific">Fusarium venenatum</name>
    <dbReference type="NCBI Taxonomy" id="56646"/>
    <lineage>
        <taxon>Eukaryota</taxon>
        <taxon>Fungi</taxon>
        <taxon>Dikarya</taxon>
        <taxon>Ascomycota</taxon>
        <taxon>Pezizomycotina</taxon>
        <taxon>Sordariomycetes</taxon>
        <taxon>Hypocreomycetidae</taxon>
        <taxon>Hypocreales</taxon>
        <taxon>Nectriaceae</taxon>
        <taxon>Fusarium</taxon>
    </lineage>
</organism>
<accession>A0A2L2SPQ3</accession>
<proteinExistence type="predicted"/>
<dbReference type="AlphaFoldDB" id="A0A2L2SPQ3"/>
<name>A0A2L2SPQ3_9HYPO</name>
<evidence type="ECO:0000313" key="1">
    <source>
        <dbReference type="EMBL" id="CEI39896.1"/>
    </source>
</evidence>
<dbReference type="EMBL" id="LN649232">
    <property type="protein sequence ID" value="CEI39896.1"/>
    <property type="molecule type" value="Genomic_DNA"/>
</dbReference>